<evidence type="ECO:0000256" key="1">
    <source>
        <dbReference type="SAM" id="SignalP"/>
    </source>
</evidence>
<gene>
    <name evidence="3" type="ORF">FJY68_06935</name>
</gene>
<keyword evidence="1" id="KW-0732">Signal</keyword>
<dbReference type="InterPro" id="IPR011050">
    <property type="entry name" value="Pectin_lyase_fold/virulence"/>
</dbReference>
<proteinExistence type="predicted"/>
<dbReference type="SMART" id="SM00710">
    <property type="entry name" value="PbH1"/>
    <property type="match status" value="4"/>
</dbReference>
<dbReference type="InterPro" id="IPR006626">
    <property type="entry name" value="PbH1"/>
</dbReference>
<feature type="domain" description="Right handed beta helix" evidence="2">
    <location>
        <begin position="81"/>
        <end position="192"/>
    </location>
</feature>
<evidence type="ECO:0000313" key="4">
    <source>
        <dbReference type="Proteomes" id="UP000779900"/>
    </source>
</evidence>
<accession>A0A938BU54</accession>
<dbReference type="AlphaFoldDB" id="A0A938BU54"/>
<evidence type="ECO:0000313" key="3">
    <source>
        <dbReference type="EMBL" id="MBM3331573.1"/>
    </source>
</evidence>
<feature type="chain" id="PRO_5037831012" evidence="1">
    <location>
        <begin position="21"/>
        <end position="442"/>
    </location>
</feature>
<dbReference type="EMBL" id="VGIR01000035">
    <property type="protein sequence ID" value="MBM3331573.1"/>
    <property type="molecule type" value="Genomic_DNA"/>
</dbReference>
<feature type="signal peptide" evidence="1">
    <location>
        <begin position="1"/>
        <end position="20"/>
    </location>
</feature>
<sequence length="442" mass="45365">MRQRILVLAALAALCAPALARVILVPDSASTIQAGIGMASSGDTVLVAPGVYAENVWWFDKSITLASRYLTSGDPSYIDSTVIDGNRASTVVSCGSGVDTTALICGFTLRNGNAGNGGGIHCSGGSPTITHNVIEDNLTSADGAGIMIVDLAAPVVEHNVIRRNQSSSWGGGIYIADGSSPRVRWNVLYENGIGKAGATGRLDLARFVAGRLVAPGQDAGPFAENGGGILVTNYQGFVTSPVIHNNTIVNNVAAGVGGGIYSNRATPDIRNNIVVANEDYGIYSAESTLVCDYNDVWSNDTNYGGAASAGTGAIADCPLFIDSLAHDFHLAVGSPCIDAGDPSLPLDPDSTRADMGAFYAPQTGLAGSLPLLARRTLAIRPNPFSGSATVVPVAPVVVYDAAGSIVERVRAGSLGAGLAAGVYFVHAEGFSRTRVLKLGRGQ</sequence>
<name>A0A938BU54_UNCW3</name>
<organism evidence="3 4">
    <name type="scientific">candidate division WOR-3 bacterium</name>
    <dbReference type="NCBI Taxonomy" id="2052148"/>
    <lineage>
        <taxon>Bacteria</taxon>
        <taxon>Bacteria division WOR-3</taxon>
    </lineage>
</organism>
<reference evidence="3" key="1">
    <citation type="submission" date="2019-03" db="EMBL/GenBank/DDBJ databases">
        <title>Lake Tanganyika Metagenome-Assembled Genomes (MAGs).</title>
        <authorList>
            <person name="Tran P."/>
        </authorList>
    </citation>
    <scope>NUCLEOTIDE SEQUENCE</scope>
    <source>
        <strain evidence="3">K_DeepCast_150m_m2_040</strain>
    </source>
</reference>
<dbReference type="Pfam" id="PF13229">
    <property type="entry name" value="Beta_helix"/>
    <property type="match status" value="1"/>
</dbReference>
<protein>
    <submittedName>
        <fullName evidence="3">DUF1565 domain-containing protein</fullName>
    </submittedName>
</protein>
<evidence type="ECO:0000259" key="2">
    <source>
        <dbReference type="Pfam" id="PF13229"/>
    </source>
</evidence>
<dbReference type="InterPro" id="IPR012334">
    <property type="entry name" value="Pectin_lyas_fold"/>
</dbReference>
<comment type="caution">
    <text evidence="3">The sequence shown here is derived from an EMBL/GenBank/DDBJ whole genome shotgun (WGS) entry which is preliminary data.</text>
</comment>
<dbReference type="SUPFAM" id="SSF51126">
    <property type="entry name" value="Pectin lyase-like"/>
    <property type="match status" value="1"/>
</dbReference>
<dbReference type="Proteomes" id="UP000779900">
    <property type="component" value="Unassembled WGS sequence"/>
</dbReference>
<dbReference type="InterPro" id="IPR039448">
    <property type="entry name" value="Beta_helix"/>
</dbReference>
<dbReference type="Gene3D" id="2.160.20.10">
    <property type="entry name" value="Single-stranded right-handed beta-helix, Pectin lyase-like"/>
    <property type="match status" value="1"/>
</dbReference>